<evidence type="ECO:0000313" key="3">
    <source>
        <dbReference type="EMBL" id="KAF2856104.1"/>
    </source>
</evidence>
<dbReference type="EMBL" id="MU006289">
    <property type="protein sequence ID" value="KAF2856104.1"/>
    <property type="molecule type" value="Genomic_DNA"/>
</dbReference>
<feature type="region of interest" description="Disordered" evidence="1">
    <location>
        <begin position="604"/>
        <end position="633"/>
    </location>
</feature>
<proteinExistence type="predicted"/>
<evidence type="ECO:0000259" key="2">
    <source>
        <dbReference type="Pfam" id="PF25482"/>
    </source>
</evidence>
<dbReference type="Pfam" id="PF25482">
    <property type="entry name" value="DUF7905"/>
    <property type="match status" value="1"/>
</dbReference>
<evidence type="ECO:0000256" key="1">
    <source>
        <dbReference type="SAM" id="MobiDB-lite"/>
    </source>
</evidence>
<dbReference type="AlphaFoldDB" id="A0A6A7BLB7"/>
<feature type="compositionally biased region" description="Basic and acidic residues" evidence="1">
    <location>
        <begin position="622"/>
        <end position="633"/>
    </location>
</feature>
<keyword evidence="4" id="KW-1185">Reference proteome</keyword>
<accession>A0A6A7BLB7</accession>
<gene>
    <name evidence="3" type="ORF">T440DRAFT_494916</name>
</gene>
<name>A0A6A7BLB7_9PLEO</name>
<protein>
    <recommendedName>
        <fullName evidence="2">DUF7905 domain-containing protein</fullName>
    </recommendedName>
</protein>
<sequence>MSVWTAPPLIDKGRKPNKIIPVPPEYRRITLLRERDLLVHDLLINTNCVVVPHSDQSRITRFDIHGTSTAVERAVAQINKWIANAHIKSKASSAWAKMPAFNANDWYYDQVTEMETGRKQMFKEAVPELAEDAPKLPSAIVDWPEDLRSYPITPRDAFGNKLEVLNELRMRDEVFITLLPNNNGLWQVEITGYEARNVPIAEEHYRTMIDKVRADTLGMQHPLNMILDETEGLDVVLEEAEDWWPSRTDKVVPRLVCTPMMYNPGTFRRDGLHSAQLGFIQRSFEQALDAVRRKKGSYDFAIRLGSLVLGSKSVSANDIGKILRKEDFLKAIDSRVDILVKKWVFDTALGLKVLRRLAIAEHLLEPTKAAGFFGYLPATLKETRPMFRGTWVFRDPNALVSQPAPAPFRHAGRPNLPQQPTPATTAPSAPITLYVVQTDWTDDEDGLYEKSETRFYKLPPGKMAPKVNMDINLLELGESRGWSFALESLIPVQPQLVSAALTGFAKSVTMQPKYDVRSNNRFARWESTPTVKKHLVTYRMDKIYSFAIKETCYKVELTAMWYPMKQTPVWGLAVRHIEWATHLAELERLPVGDQARWGDTISTFLPDDGQMSSAHGPVKKQVKLDRDEKQDEPPRTGIRILVGRLMQISEIVSSVTALADGGVALQG</sequence>
<feature type="region of interest" description="Disordered" evidence="1">
    <location>
        <begin position="404"/>
        <end position="427"/>
    </location>
</feature>
<evidence type="ECO:0000313" key="4">
    <source>
        <dbReference type="Proteomes" id="UP000799423"/>
    </source>
</evidence>
<dbReference type="OrthoDB" id="4739136at2759"/>
<feature type="domain" description="DUF7905" evidence="2">
    <location>
        <begin position="280"/>
        <end position="607"/>
    </location>
</feature>
<organism evidence="3 4">
    <name type="scientific">Plenodomus tracheiphilus IPT5</name>
    <dbReference type="NCBI Taxonomy" id="1408161"/>
    <lineage>
        <taxon>Eukaryota</taxon>
        <taxon>Fungi</taxon>
        <taxon>Dikarya</taxon>
        <taxon>Ascomycota</taxon>
        <taxon>Pezizomycotina</taxon>
        <taxon>Dothideomycetes</taxon>
        <taxon>Pleosporomycetidae</taxon>
        <taxon>Pleosporales</taxon>
        <taxon>Pleosporineae</taxon>
        <taxon>Leptosphaeriaceae</taxon>
        <taxon>Plenodomus</taxon>
    </lineage>
</organism>
<reference evidence="3" key="1">
    <citation type="submission" date="2020-01" db="EMBL/GenBank/DDBJ databases">
        <authorList>
            <consortium name="DOE Joint Genome Institute"/>
            <person name="Haridas S."/>
            <person name="Albert R."/>
            <person name="Binder M."/>
            <person name="Bloem J."/>
            <person name="Labutti K."/>
            <person name="Salamov A."/>
            <person name="Andreopoulos B."/>
            <person name="Baker S.E."/>
            <person name="Barry K."/>
            <person name="Bills G."/>
            <person name="Bluhm B.H."/>
            <person name="Cannon C."/>
            <person name="Castanera R."/>
            <person name="Culley D.E."/>
            <person name="Daum C."/>
            <person name="Ezra D."/>
            <person name="Gonzalez J.B."/>
            <person name="Henrissat B."/>
            <person name="Kuo A."/>
            <person name="Liang C."/>
            <person name="Lipzen A."/>
            <person name="Lutzoni F."/>
            <person name="Magnuson J."/>
            <person name="Mondo S."/>
            <person name="Nolan M."/>
            <person name="Ohm R."/>
            <person name="Pangilinan J."/>
            <person name="Park H.-J."/>
            <person name="Ramirez L."/>
            <person name="Alfaro M."/>
            <person name="Sun H."/>
            <person name="Tritt A."/>
            <person name="Yoshinaga Y."/>
            <person name="Zwiers L.-H."/>
            <person name="Turgeon B.G."/>
            <person name="Goodwin S.B."/>
            <person name="Spatafora J.W."/>
            <person name="Crous P.W."/>
            <person name="Grigoriev I.V."/>
        </authorList>
    </citation>
    <scope>NUCLEOTIDE SEQUENCE</scope>
    <source>
        <strain evidence="3">IPT5</strain>
    </source>
</reference>
<dbReference type="InterPro" id="IPR057227">
    <property type="entry name" value="DUF7905"/>
</dbReference>
<dbReference type="Proteomes" id="UP000799423">
    <property type="component" value="Unassembled WGS sequence"/>
</dbReference>